<evidence type="ECO:0000313" key="2">
    <source>
        <dbReference type="EMBL" id="OBS66918.1"/>
    </source>
</evidence>
<protein>
    <submittedName>
        <fullName evidence="2">Uncharacterized protein</fullName>
    </submittedName>
</protein>
<name>A0A1A6GKW3_NEOLE</name>
<sequence>MSLGENDLNLQHLRGVGQLPWQWPHYEVVRVTGSVAGVGGNRGVWVQWHHFGRFLPSPPAEAFYHHIIMASAYHWEARRRQMALDRRKVLMAQQQQEQVHERGLVYQGSPWGSSKSSCMKGEVKKQEEKKQHSEKKSQPSQDSKGPLPPPAKQQPQEQADPQPPPGPKPPPEPKPPKEQDPPTQSTFKDDLQKGTQRQGPCQPQPAGAQQDGQQSCRTRGPPILPGPGPTNACQASSSKYSRLTSTNYIQQWTLGQLPHLGSENSRQTGLLSKEILNFPPKAPSSGCNEVAR</sequence>
<organism evidence="2 3">
    <name type="scientific">Neotoma lepida</name>
    <name type="common">Desert woodrat</name>
    <dbReference type="NCBI Taxonomy" id="56216"/>
    <lineage>
        <taxon>Eukaryota</taxon>
        <taxon>Metazoa</taxon>
        <taxon>Chordata</taxon>
        <taxon>Craniata</taxon>
        <taxon>Vertebrata</taxon>
        <taxon>Euteleostomi</taxon>
        <taxon>Mammalia</taxon>
        <taxon>Eutheria</taxon>
        <taxon>Euarchontoglires</taxon>
        <taxon>Glires</taxon>
        <taxon>Rodentia</taxon>
        <taxon>Myomorpha</taxon>
        <taxon>Muroidea</taxon>
        <taxon>Cricetidae</taxon>
        <taxon>Neotominae</taxon>
        <taxon>Neotoma</taxon>
    </lineage>
</organism>
<dbReference type="EMBL" id="LZPO01087168">
    <property type="protein sequence ID" value="OBS66918.1"/>
    <property type="molecule type" value="Genomic_DNA"/>
</dbReference>
<dbReference type="OrthoDB" id="9633312at2759"/>
<accession>A0A1A6GKW3</accession>
<keyword evidence="3" id="KW-1185">Reference proteome</keyword>
<feature type="compositionally biased region" description="Pro residues" evidence="1">
    <location>
        <begin position="161"/>
        <end position="173"/>
    </location>
</feature>
<feature type="compositionally biased region" description="Polar residues" evidence="1">
    <location>
        <begin position="231"/>
        <end position="241"/>
    </location>
</feature>
<reference evidence="2 3" key="1">
    <citation type="submission" date="2016-06" db="EMBL/GenBank/DDBJ databases">
        <title>The Draft Genome Sequence and Annotation of the Desert Woodrat Neotoma lepida.</title>
        <authorList>
            <person name="Campbell M."/>
            <person name="Oakeson K.F."/>
            <person name="Yandell M."/>
            <person name="Halpert J.R."/>
            <person name="Dearing D."/>
        </authorList>
    </citation>
    <scope>NUCLEOTIDE SEQUENCE [LARGE SCALE GENOMIC DNA]</scope>
    <source>
        <strain evidence="2">417</strain>
        <tissue evidence="2">Liver</tissue>
    </source>
</reference>
<gene>
    <name evidence="2" type="ORF">A6R68_04507</name>
</gene>
<feature type="compositionally biased region" description="Low complexity" evidence="1">
    <location>
        <begin position="196"/>
        <end position="214"/>
    </location>
</feature>
<feature type="region of interest" description="Disordered" evidence="1">
    <location>
        <begin position="98"/>
        <end position="241"/>
    </location>
</feature>
<dbReference type="AlphaFoldDB" id="A0A1A6GKW3"/>
<feature type="compositionally biased region" description="Basic and acidic residues" evidence="1">
    <location>
        <begin position="121"/>
        <end position="137"/>
    </location>
</feature>
<comment type="caution">
    <text evidence="2">The sequence shown here is derived from an EMBL/GenBank/DDBJ whole genome shotgun (WGS) entry which is preliminary data.</text>
</comment>
<evidence type="ECO:0000256" key="1">
    <source>
        <dbReference type="SAM" id="MobiDB-lite"/>
    </source>
</evidence>
<evidence type="ECO:0000313" key="3">
    <source>
        <dbReference type="Proteomes" id="UP000092124"/>
    </source>
</evidence>
<dbReference type="Proteomes" id="UP000092124">
    <property type="component" value="Unassembled WGS sequence"/>
</dbReference>
<proteinExistence type="predicted"/>